<dbReference type="SFLD" id="SFLDG01168">
    <property type="entry name" value="Ferric_reductase_subgroup_(FRE"/>
    <property type="match status" value="1"/>
</dbReference>
<evidence type="ECO:0000256" key="11">
    <source>
        <dbReference type="SAM" id="MobiDB-lite"/>
    </source>
</evidence>
<dbReference type="InterPro" id="IPR051410">
    <property type="entry name" value="Ferric/Cupric_Reductase"/>
</dbReference>
<protein>
    <submittedName>
        <fullName evidence="15">Ferric-chelate reductase-like protein</fullName>
    </submittedName>
</protein>
<keyword evidence="8" id="KW-0406">Ion transport</keyword>
<evidence type="ECO:0000256" key="2">
    <source>
        <dbReference type="ARBA" id="ARBA00006278"/>
    </source>
</evidence>
<evidence type="ECO:0000256" key="4">
    <source>
        <dbReference type="ARBA" id="ARBA00022692"/>
    </source>
</evidence>
<dbReference type="InterPro" id="IPR013112">
    <property type="entry name" value="FAD-bd_8"/>
</dbReference>
<evidence type="ECO:0000313" key="16">
    <source>
        <dbReference type="Proteomes" id="UP000799779"/>
    </source>
</evidence>
<feature type="transmembrane region" description="Helical" evidence="12">
    <location>
        <begin position="395"/>
        <end position="414"/>
    </location>
</feature>
<feature type="region of interest" description="Disordered" evidence="11">
    <location>
        <begin position="529"/>
        <end position="550"/>
    </location>
</feature>
<dbReference type="InterPro" id="IPR017927">
    <property type="entry name" value="FAD-bd_FR_type"/>
</dbReference>
<feature type="transmembrane region" description="Helical" evidence="12">
    <location>
        <begin position="370"/>
        <end position="388"/>
    </location>
</feature>
<keyword evidence="6 12" id="KW-1133">Transmembrane helix</keyword>
<dbReference type="GO" id="GO:0006879">
    <property type="term" value="P:intracellular iron ion homeostasis"/>
    <property type="evidence" value="ECO:0007669"/>
    <property type="project" value="TreeGrafter"/>
</dbReference>
<dbReference type="GO" id="GO:0015677">
    <property type="term" value="P:copper ion import"/>
    <property type="evidence" value="ECO:0007669"/>
    <property type="project" value="TreeGrafter"/>
</dbReference>
<organism evidence="15 16">
    <name type="scientific">Amniculicola lignicola CBS 123094</name>
    <dbReference type="NCBI Taxonomy" id="1392246"/>
    <lineage>
        <taxon>Eukaryota</taxon>
        <taxon>Fungi</taxon>
        <taxon>Dikarya</taxon>
        <taxon>Ascomycota</taxon>
        <taxon>Pezizomycotina</taxon>
        <taxon>Dothideomycetes</taxon>
        <taxon>Pleosporomycetidae</taxon>
        <taxon>Pleosporales</taxon>
        <taxon>Amniculicolaceae</taxon>
        <taxon>Amniculicola</taxon>
    </lineage>
</organism>
<dbReference type="Pfam" id="PF08022">
    <property type="entry name" value="FAD_binding_8"/>
    <property type="match status" value="1"/>
</dbReference>
<evidence type="ECO:0000256" key="10">
    <source>
        <dbReference type="ARBA" id="ARBA00023180"/>
    </source>
</evidence>
<evidence type="ECO:0000256" key="5">
    <source>
        <dbReference type="ARBA" id="ARBA00022982"/>
    </source>
</evidence>
<comment type="similarity">
    <text evidence="2">Belongs to the ferric reductase (FRE) family.</text>
</comment>
<feature type="chain" id="PRO_5025671382" evidence="13">
    <location>
        <begin position="21"/>
        <end position="750"/>
    </location>
</feature>
<comment type="subcellular location">
    <subcellularLocation>
        <location evidence="1">Membrane</location>
        <topology evidence="1">Multi-pass membrane protein</topology>
    </subcellularLocation>
</comment>
<evidence type="ECO:0000256" key="7">
    <source>
        <dbReference type="ARBA" id="ARBA00023002"/>
    </source>
</evidence>
<evidence type="ECO:0000256" key="6">
    <source>
        <dbReference type="ARBA" id="ARBA00022989"/>
    </source>
</evidence>
<keyword evidence="16" id="KW-1185">Reference proteome</keyword>
<evidence type="ECO:0000256" key="8">
    <source>
        <dbReference type="ARBA" id="ARBA00023065"/>
    </source>
</evidence>
<dbReference type="Pfam" id="PF01794">
    <property type="entry name" value="Ferric_reduct"/>
    <property type="match status" value="1"/>
</dbReference>
<name>A0A6A5VZ31_9PLEO</name>
<dbReference type="EMBL" id="ML977668">
    <property type="protein sequence ID" value="KAF1994177.1"/>
    <property type="molecule type" value="Genomic_DNA"/>
</dbReference>
<gene>
    <name evidence="15" type="ORF">P154DRAFT_476436</name>
</gene>
<evidence type="ECO:0000256" key="13">
    <source>
        <dbReference type="SAM" id="SignalP"/>
    </source>
</evidence>
<dbReference type="AlphaFoldDB" id="A0A6A5VZ31"/>
<reference evidence="15" key="1">
    <citation type="journal article" date="2020" name="Stud. Mycol.">
        <title>101 Dothideomycetes genomes: a test case for predicting lifestyles and emergence of pathogens.</title>
        <authorList>
            <person name="Haridas S."/>
            <person name="Albert R."/>
            <person name="Binder M."/>
            <person name="Bloem J."/>
            <person name="Labutti K."/>
            <person name="Salamov A."/>
            <person name="Andreopoulos B."/>
            <person name="Baker S."/>
            <person name="Barry K."/>
            <person name="Bills G."/>
            <person name="Bluhm B."/>
            <person name="Cannon C."/>
            <person name="Castanera R."/>
            <person name="Culley D."/>
            <person name="Daum C."/>
            <person name="Ezra D."/>
            <person name="Gonzalez J."/>
            <person name="Henrissat B."/>
            <person name="Kuo A."/>
            <person name="Liang C."/>
            <person name="Lipzen A."/>
            <person name="Lutzoni F."/>
            <person name="Magnuson J."/>
            <person name="Mondo S."/>
            <person name="Nolan M."/>
            <person name="Ohm R."/>
            <person name="Pangilinan J."/>
            <person name="Park H.-J."/>
            <person name="Ramirez L."/>
            <person name="Alfaro M."/>
            <person name="Sun H."/>
            <person name="Tritt A."/>
            <person name="Yoshinaga Y."/>
            <person name="Zwiers L.-H."/>
            <person name="Turgeon B."/>
            <person name="Goodwin S."/>
            <person name="Spatafora J."/>
            <person name="Crous P."/>
            <person name="Grigoriev I."/>
        </authorList>
    </citation>
    <scope>NUCLEOTIDE SEQUENCE</scope>
    <source>
        <strain evidence="15">CBS 123094</strain>
    </source>
</reference>
<keyword evidence="5" id="KW-0249">Electron transport</keyword>
<feature type="transmembrane region" description="Helical" evidence="12">
    <location>
        <begin position="156"/>
        <end position="179"/>
    </location>
</feature>
<keyword evidence="3" id="KW-0813">Transport</keyword>
<keyword evidence="10" id="KW-0325">Glycoprotein</keyword>
<proteinExistence type="inferred from homology"/>
<dbReference type="PANTHER" id="PTHR32361:SF9">
    <property type="entry name" value="FERRIC REDUCTASE TRANSMEMBRANE COMPONENT 3-RELATED"/>
    <property type="match status" value="1"/>
</dbReference>
<dbReference type="SUPFAM" id="SSF52343">
    <property type="entry name" value="Ferredoxin reductase-like, C-terminal NADP-linked domain"/>
    <property type="match status" value="1"/>
</dbReference>
<dbReference type="GO" id="GO:0006826">
    <property type="term" value="P:iron ion transport"/>
    <property type="evidence" value="ECO:0007669"/>
    <property type="project" value="TreeGrafter"/>
</dbReference>
<evidence type="ECO:0000313" key="15">
    <source>
        <dbReference type="EMBL" id="KAF1994177.1"/>
    </source>
</evidence>
<dbReference type="PROSITE" id="PS51384">
    <property type="entry name" value="FAD_FR"/>
    <property type="match status" value="1"/>
</dbReference>
<dbReference type="Proteomes" id="UP000799779">
    <property type="component" value="Unassembled WGS sequence"/>
</dbReference>
<dbReference type="CDD" id="cd06186">
    <property type="entry name" value="NOX_Duox_like_FAD_NADP"/>
    <property type="match status" value="1"/>
</dbReference>
<accession>A0A6A5VZ31</accession>
<keyword evidence="13" id="KW-0732">Signal</keyword>
<dbReference type="SFLD" id="SFLDS00052">
    <property type="entry name" value="Ferric_Reductase_Domain"/>
    <property type="match status" value="1"/>
</dbReference>
<dbReference type="Pfam" id="PF08030">
    <property type="entry name" value="NAD_binding_6"/>
    <property type="match status" value="1"/>
</dbReference>
<sequence length="750" mass="85322">MLTSIYVLLLLPVVFHVAAALESGKNCFDGCELTLNYLNFNDTSQGSKKLQNCESALRTTSLYLCISVYCTPNGRTGWIGETNATCQRLGNVTLPPYNKVLAGWTQEDVAGVRRLGGDEGLTFPTLNEVVLPDGPFFLRAYRTLDAAMFEYEIHRYYGWVMHWFWAIVVVFGISTRLGALIQNIRHQEWLPISSSDRESGCDADSTPGDYTLWGFPHALLKRYITVPATFGYRCSQNVGWCTIPPRVQTLTILSFLAINVIFCCSGYRLTDGNLYWPAKSDQMWRYVSDRTGIISLMNFPLIWLFGTRNNTFIWLTGWGFGTYNNFHRWVARVATLQAVVHSVGYTAIIVQSDGWAHLSKYFHKHYFWNGELATIFMCAICAFSVYGLRRSHYEIFLVSHILFSVAALLTMYYHVEIFPDGEWNTFIWPCLLIWIFDRFLRTVRILAFSARIWNTKCEATYNPESNLIRLEIPCSQSLFAPKPGTYYYIYVLNNPIFAHQNHPFTLAYVAPEKGQVCLQPYFREDNPQPFLRRSESNKSNESESLLPSPPKSPSLVFLIRPYDGFTSRLQRMATSLVKSPRSLRVLVEGPYGETNPLHTFSSVLFIVGGTGIAVALSYLEKLLADDSRVISVHIVWAVRDHALLVEVIERDLQHFFKDERLHLTAHVTRETNPADEIPAQDMRAMKLKAGRPDVRAAVEEGAERGDAGRRSMAVVACGPAQMADDARRGCVRALEKSSRGVEYFEESFKW</sequence>
<feature type="transmembrane region" description="Helical" evidence="12">
    <location>
        <begin position="329"/>
        <end position="350"/>
    </location>
</feature>
<feature type="compositionally biased region" description="Basic and acidic residues" evidence="11">
    <location>
        <begin position="529"/>
        <end position="541"/>
    </location>
</feature>
<evidence type="ECO:0000256" key="1">
    <source>
        <dbReference type="ARBA" id="ARBA00004141"/>
    </source>
</evidence>
<evidence type="ECO:0000256" key="9">
    <source>
        <dbReference type="ARBA" id="ARBA00023136"/>
    </source>
</evidence>
<keyword evidence="7" id="KW-0560">Oxidoreductase</keyword>
<evidence type="ECO:0000259" key="14">
    <source>
        <dbReference type="PROSITE" id="PS51384"/>
    </source>
</evidence>
<keyword evidence="9 12" id="KW-0472">Membrane</keyword>
<dbReference type="InterPro" id="IPR013121">
    <property type="entry name" value="Fe_red_NAD-bd_6"/>
</dbReference>
<feature type="transmembrane region" description="Helical" evidence="12">
    <location>
        <begin position="250"/>
        <end position="270"/>
    </location>
</feature>
<dbReference type="OrthoDB" id="167398at2759"/>
<dbReference type="PANTHER" id="PTHR32361">
    <property type="entry name" value="FERRIC/CUPRIC REDUCTASE TRANSMEMBRANE COMPONENT"/>
    <property type="match status" value="1"/>
</dbReference>
<keyword evidence="4 12" id="KW-0812">Transmembrane</keyword>
<dbReference type="Gene3D" id="3.40.50.80">
    <property type="entry name" value="Nucleotide-binding domain of ferredoxin-NADP reductase (FNR) module"/>
    <property type="match status" value="1"/>
</dbReference>
<dbReference type="InterPro" id="IPR039261">
    <property type="entry name" value="FNR_nucleotide-bd"/>
</dbReference>
<feature type="signal peptide" evidence="13">
    <location>
        <begin position="1"/>
        <end position="20"/>
    </location>
</feature>
<evidence type="ECO:0000256" key="12">
    <source>
        <dbReference type="SAM" id="Phobius"/>
    </source>
</evidence>
<evidence type="ECO:0000256" key="3">
    <source>
        <dbReference type="ARBA" id="ARBA00022448"/>
    </source>
</evidence>
<dbReference type="GO" id="GO:0005886">
    <property type="term" value="C:plasma membrane"/>
    <property type="evidence" value="ECO:0007669"/>
    <property type="project" value="TreeGrafter"/>
</dbReference>
<feature type="domain" description="FAD-binding FR-type" evidence="14">
    <location>
        <begin position="445"/>
        <end position="597"/>
    </location>
</feature>
<dbReference type="GO" id="GO:0000293">
    <property type="term" value="F:ferric-chelate reductase activity"/>
    <property type="evidence" value="ECO:0007669"/>
    <property type="project" value="UniProtKB-ARBA"/>
</dbReference>
<dbReference type="InterPro" id="IPR013130">
    <property type="entry name" value="Fe3_Rdtase_TM_dom"/>
</dbReference>